<dbReference type="AlphaFoldDB" id="A0A2I1K1V9"/>
<proteinExistence type="predicted"/>
<keyword evidence="2 3" id="KW-0808">Transferase</keyword>
<comment type="caution">
    <text evidence="3">The sequence shown here is derived from an EMBL/GenBank/DDBJ whole genome shotgun (WGS) entry which is preliminary data.</text>
</comment>
<keyword evidence="1 3" id="KW-0489">Methyltransferase</keyword>
<dbReference type="InterPro" id="IPR029063">
    <property type="entry name" value="SAM-dependent_MTases_sf"/>
</dbReference>
<dbReference type="PIRSF" id="PIRSF004553">
    <property type="entry name" value="CHP00095"/>
    <property type="match status" value="1"/>
</dbReference>
<evidence type="ECO:0000313" key="3">
    <source>
        <dbReference type="EMBL" id="PKY89618.1"/>
    </source>
</evidence>
<dbReference type="RefSeq" id="WP_101954107.1">
    <property type="nucleotide sequence ID" value="NZ_PKHE01000006.1"/>
</dbReference>
<dbReference type="PANTHER" id="PTHR43542">
    <property type="entry name" value="METHYLTRANSFERASE"/>
    <property type="match status" value="1"/>
</dbReference>
<dbReference type="GO" id="GO:0003676">
    <property type="term" value="F:nucleic acid binding"/>
    <property type="evidence" value="ECO:0007669"/>
    <property type="project" value="InterPro"/>
</dbReference>
<dbReference type="Proteomes" id="UP000234384">
    <property type="component" value="Unassembled WGS sequence"/>
</dbReference>
<dbReference type="InterPro" id="IPR004398">
    <property type="entry name" value="RNA_MeTrfase_RsmD"/>
</dbReference>
<evidence type="ECO:0000313" key="4">
    <source>
        <dbReference type="Proteomes" id="UP000234384"/>
    </source>
</evidence>
<organism evidence="3 4">
    <name type="scientific">Falseniella ignava</name>
    <dbReference type="NCBI Taxonomy" id="137730"/>
    <lineage>
        <taxon>Bacteria</taxon>
        <taxon>Bacillati</taxon>
        <taxon>Bacillota</taxon>
        <taxon>Bacilli</taxon>
        <taxon>Lactobacillales</taxon>
        <taxon>Aerococcaceae</taxon>
        <taxon>Falseniella</taxon>
    </lineage>
</organism>
<dbReference type="Pfam" id="PF03602">
    <property type="entry name" value="Cons_hypoth95"/>
    <property type="match status" value="1"/>
</dbReference>
<dbReference type="CDD" id="cd02440">
    <property type="entry name" value="AdoMet_MTases"/>
    <property type="match status" value="1"/>
</dbReference>
<dbReference type="SUPFAM" id="SSF53335">
    <property type="entry name" value="S-adenosyl-L-methionine-dependent methyltransferases"/>
    <property type="match status" value="1"/>
</dbReference>
<dbReference type="Gene3D" id="3.40.50.150">
    <property type="entry name" value="Vaccinia Virus protein VP39"/>
    <property type="match status" value="1"/>
</dbReference>
<dbReference type="NCBIfam" id="TIGR00095">
    <property type="entry name" value="16S rRNA (guanine(966)-N(2))-methyltransferase RsmD"/>
    <property type="match status" value="1"/>
</dbReference>
<dbReference type="GO" id="GO:0031167">
    <property type="term" value="P:rRNA methylation"/>
    <property type="evidence" value="ECO:0007669"/>
    <property type="project" value="InterPro"/>
</dbReference>
<name>A0A2I1K1V9_9LACT</name>
<accession>A0A2I1K1V9</accession>
<dbReference type="GO" id="GO:0008168">
    <property type="term" value="F:methyltransferase activity"/>
    <property type="evidence" value="ECO:0007669"/>
    <property type="project" value="UniProtKB-KW"/>
</dbReference>
<dbReference type="PROSITE" id="PS00092">
    <property type="entry name" value="N6_MTASE"/>
    <property type="match status" value="1"/>
</dbReference>
<sequence>MRVIAGEYGSRKLQAVPGNNTRPTTDKIKENIFNMLGGFFDGGVVLDFYGGSGALAIEAVSRGFNKAIICERYRPAIQTIEKNIEVTRSPEKFKILSGENRKGLLKYTDTLSTGLKFNLVFIDPPYAKERIVEDIEWLVAHELLDTNCQIVCEYDATHSLPDSILHYRENKTKRYGQSMIRIYEEMR</sequence>
<dbReference type="InterPro" id="IPR002052">
    <property type="entry name" value="DNA_methylase_N6_adenine_CS"/>
</dbReference>
<reference evidence="3 4" key="1">
    <citation type="submission" date="2017-12" db="EMBL/GenBank/DDBJ databases">
        <title>Phylogenetic diversity of female urinary microbiome.</title>
        <authorList>
            <person name="Thomas-White K."/>
            <person name="Wolfe A.J."/>
        </authorList>
    </citation>
    <scope>NUCLEOTIDE SEQUENCE [LARGE SCALE GENOMIC DNA]</scope>
    <source>
        <strain evidence="3 4">UMB0898</strain>
    </source>
</reference>
<evidence type="ECO:0000256" key="1">
    <source>
        <dbReference type="ARBA" id="ARBA00022603"/>
    </source>
</evidence>
<protein>
    <submittedName>
        <fullName evidence="3">16S rRNA (Guanine(966)-N(2))-methyltransferase RsmD</fullName>
    </submittedName>
</protein>
<dbReference type="EMBL" id="PKHE01000006">
    <property type="protein sequence ID" value="PKY89618.1"/>
    <property type="molecule type" value="Genomic_DNA"/>
</dbReference>
<gene>
    <name evidence="3" type="primary">rsmD</name>
    <name evidence="3" type="ORF">CYJ57_03595</name>
</gene>
<dbReference type="PANTHER" id="PTHR43542:SF1">
    <property type="entry name" value="METHYLTRANSFERASE"/>
    <property type="match status" value="1"/>
</dbReference>
<evidence type="ECO:0000256" key="2">
    <source>
        <dbReference type="ARBA" id="ARBA00022679"/>
    </source>
</evidence>
<dbReference type="OrthoDB" id="9803017at2"/>